<dbReference type="SUPFAM" id="SSF56747">
    <property type="entry name" value="Prim-pol domain"/>
    <property type="match status" value="1"/>
</dbReference>
<comment type="caution">
    <text evidence="3">The sequence shown here is derived from an EMBL/GenBank/DDBJ whole genome shotgun (WGS) entry which is preliminary data.</text>
</comment>
<reference evidence="3 4" key="1">
    <citation type="submission" date="2019-06" db="EMBL/GenBank/DDBJ databases">
        <title>Description of Kitasatospora acidophila sp. nov. isolated from pine grove soil, and reclassification of Streptomyces novaecaesareae to Kitasatospora novaeceasareae comb. nov.</title>
        <authorList>
            <person name="Kim M.J."/>
        </authorList>
    </citation>
    <scope>NUCLEOTIDE SEQUENCE [LARGE SCALE GENOMIC DNA]</scope>
    <source>
        <strain evidence="3 4">MMS16-CNU292</strain>
    </source>
</reference>
<dbReference type="AlphaFoldDB" id="A0A540WFY7"/>
<proteinExistence type="predicted"/>
<evidence type="ECO:0000313" key="4">
    <source>
        <dbReference type="Proteomes" id="UP000319103"/>
    </source>
</evidence>
<evidence type="ECO:0000313" key="3">
    <source>
        <dbReference type="EMBL" id="TQF07941.1"/>
    </source>
</evidence>
<dbReference type="Proteomes" id="UP000319103">
    <property type="component" value="Unassembled WGS sequence"/>
</dbReference>
<dbReference type="EMBL" id="VIGB01000002">
    <property type="protein sequence ID" value="TQF07941.1"/>
    <property type="molecule type" value="Genomic_DNA"/>
</dbReference>
<organism evidence="3 4">
    <name type="scientific">Kitasatospora acidiphila</name>
    <dbReference type="NCBI Taxonomy" id="2567942"/>
    <lineage>
        <taxon>Bacteria</taxon>
        <taxon>Bacillati</taxon>
        <taxon>Actinomycetota</taxon>
        <taxon>Actinomycetes</taxon>
        <taxon>Kitasatosporales</taxon>
        <taxon>Streptomycetaceae</taxon>
        <taxon>Kitasatospora</taxon>
    </lineage>
</organism>
<feature type="domain" description="DNA primase/polymerase bifunctional N-terminal" evidence="2">
    <location>
        <begin position="18"/>
        <end position="231"/>
    </location>
</feature>
<dbReference type="SMART" id="SM00943">
    <property type="entry name" value="Prim-Pol"/>
    <property type="match status" value="1"/>
</dbReference>
<gene>
    <name evidence="3" type="ORF">E6W39_00970</name>
</gene>
<sequence length="360" mass="37279">MASSVGVPTTSAPPLQVARWCAAQGWPVHPLAPGTKHPVANCADCAATGHRASGCRCLVTGRWCHGHLAATTDHDRLRSWWEANSQLGVGISCGPAHLVVIDVDAHAKPLPARDRLLPGIVIPDAVDLAGLATGFDTLALLAALRGHASPADDTTTLRVRTPSGGLHVWYQAHPSLPLRSSTGAGKNRALAWQVDVRARGGFIIAPGTVTADGSYTPVGAVRRPAPLPSWLAAELQRTHHAEPPQDRLEPRRPPSRARQAVIAAGGAQDGTPAVLAGLLAEVVACTAAPEGMGFSDKLNRAAFTAGGLAAAGYLSEADAAAVLLDAASTARPGQERRWAPIVRAGLAAGARRPLHLRGRA</sequence>
<feature type="compositionally biased region" description="Basic and acidic residues" evidence="1">
    <location>
        <begin position="238"/>
        <end position="252"/>
    </location>
</feature>
<feature type="region of interest" description="Disordered" evidence="1">
    <location>
        <begin position="238"/>
        <end position="257"/>
    </location>
</feature>
<evidence type="ECO:0000256" key="1">
    <source>
        <dbReference type="SAM" id="MobiDB-lite"/>
    </source>
</evidence>
<accession>A0A540WFY7</accession>
<evidence type="ECO:0000259" key="2">
    <source>
        <dbReference type="SMART" id="SM00943"/>
    </source>
</evidence>
<dbReference type="CDD" id="cd04859">
    <property type="entry name" value="Prim_Pol"/>
    <property type="match status" value="1"/>
</dbReference>
<protein>
    <submittedName>
        <fullName evidence="3">Bifunctional DNA primase/polymerase</fullName>
    </submittedName>
</protein>
<name>A0A540WFY7_9ACTN</name>
<dbReference type="InterPro" id="IPR015330">
    <property type="entry name" value="DNA_primase/pol_bifunc_N"/>
</dbReference>
<dbReference type="OrthoDB" id="3218228at2"/>
<keyword evidence="4" id="KW-1185">Reference proteome</keyword>
<dbReference type="Pfam" id="PF09250">
    <property type="entry name" value="Prim-Pol"/>
    <property type="match status" value="1"/>
</dbReference>